<dbReference type="Ensembl" id="ENSORLT00015027951.1">
    <property type="protein sequence ID" value="ENSORLP00015019088.1"/>
    <property type="gene ID" value="ENSORLG00015020157.1"/>
</dbReference>
<reference key="1">
    <citation type="journal article" date="2007" name="Nature">
        <title>The medaka draft genome and insights into vertebrate genome evolution.</title>
        <authorList>
            <person name="Kasahara M."/>
            <person name="Naruse K."/>
            <person name="Sasaki S."/>
            <person name="Nakatani Y."/>
            <person name="Qu W."/>
            <person name="Ahsan B."/>
            <person name="Yamada T."/>
            <person name="Nagayasu Y."/>
            <person name="Doi K."/>
            <person name="Kasai Y."/>
            <person name="Jindo T."/>
            <person name="Kobayashi D."/>
            <person name="Shimada A."/>
            <person name="Toyoda A."/>
            <person name="Kuroki Y."/>
            <person name="Fujiyama A."/>
            <person name="Sasaki T."/>
            <person name="Shimizu A."/>
            <person name="Asakawa S."/>
            <person name="Shimizu N."/>
            <person name="Hashimoto S."/>
            <person name="Yang J."/>
            <person name="Lee Y."/>
            <person name="Matsushima K."/>
            <person name="Sugano S."/>
            <person name="Sakaizumi M."/>
            <person name="Narita T."/>
            <person name="Ohishi K."/>
            <person name="Haga S."/>
            <person name="Ohta F."/>
            <person name="Nomoto H."/>
            <person name="Nogata K."/>
            <person name="Morishita T."/>
            <person name="Endo T."/>
            <person name="Shin-I T."/>
            <person name="Takeda H."/>
            <person name="Morishita S."/>
            <person name="Kohara Y."/>
        </authorList>
    </citation>
    <scope>NUCLEOTIDE SEQUENCE [LARGE SCALE GENOMIC DNA]</scope>
    <source>
        <strain>Hd-rR</strain>
    </source>
</reference>
<dbReference type="Gene3D" id="3.10.100.10">
    <property type="entry name" value="Mannose-Binding Protein A, subunit A"/>
    <property type="match status" value="1"/>
</dbReference>
<evidence type="ECO:0000256" key="1">
    <source>
        <dbReference type="ARBA" id="ARBA00023157"/>
    </source>
</evidence>
<evidence type="ECO:0000256" key="2">
    <source>
        <dbReference type="SAM" id="MobiDB-lite"/>
    </source>
</evidence>
<protein>
    <recommendedName>
        <fullName evidence="3">C-type lectin domain-containing protein</fullName>
    </recommendedName>
</protein>
<dbReference type="SMART" id="SM00034">
    <property type="entry name" value="CLECT"/>
    <property type="match status" value="1"/>
</dbReference>
<dbReference type="InterPro" id="IPR018378">
    <property type="entry name" value="C-type_lectin_CS"/>
</dbReference>
<dbReference type="CDD" id="cd00037">
    <property type="entry name" value="CLECT"/>
    <property type="match status" value="1"/>
</dbReference>
<feature type="region of interest" description="Disordered" evidence="2">
    <location>
        <begin position="1"/>
        <end position="54"/>
    </location>
</feature>
<dbReference type="Proteomes" id="UP000265200">
    <property type="component" value="Chromosome 7"/>
</dbReference>
<reference evidence="4 5" key="2">
    <citation type="submission" date="2017-04" db="EMBL/GenBank/DDBJ databases">
        <title>CpG methylation of centromeres and impact of large insertions on vertebrate speciation.</title>
        <authorList>
            <person name="Ichikawa K."/>
            <person name="Yoshimura J."/>
            <person name="Morishita S."/>
        </authorList>
    </citation>
    <scope>NUCLEOTIDE SEQUENCE</scope>
    <source>
        <strain evidence="4 5">HSOK</strain>
    </source>
</reference>
<dbReference type="InterPro" id="IPR016187">
    <property type="entry name" value="CTDL_fold"/>
</dbReference>
<dbReference type="PANTHER" id="PTHR45784:SF3">
    <property type="entry name" value="C-TYPE LECTIN DOMAIN FAMILY 4 MEMBER K-LIKE-RELATED"/>
    <property type="match status" value="1"/>
</dbReference>
<feature type="domain" description="C-type lectin" evidence="3">
    <location>
        <begin position="95"/>
        <end position="179"/>
    </location>
</feature>
<dbReference type="AlphaFoldDB" id="A0A3P9IGU2"/>
<dbReference type="SUPFAM" id="SSF56436">
    <property type="entry name" value="C-type lectin-like"/>
    <property type="match status" value="1"/>
</dbReference>
<dbReference type="PANTHER" id="PTHR45784">
    <property type="entry name" value="C-TYPE LECTIN DOMAIN FAMILY 20 MEMBER A-RELATED"/>
    <property type="match status" value="1"/>
</dbReference>
<dbReference type="PROSITE" id="PS00615">
    <property type="entry name" value="C_TYPE_LECTIN_1"/>
    <property type="match status" value="1"/>
</dbReference>
<evidence type="ECO:0000259" key="3">
    <source>
        <dbReference type="PROSITE" id="PS50041"/>
    </source>
</evidence>
<evidence type="ECO:0000313" key="4">
    <source>
        <dbReference type="Ensembl" id="ENSORLP00015019088.1"/>
    </source>
</evidence>
<reference evidence="4" key="3">
    <citation type="submission" date="2025-08" db="UniProtKB">
        <authorList>
            <consortium name="Ensembl"/>
        </authorList>
    </citation>
    <scope>IDENTIFICATION</scope>
    <source>
        <strain evidence="4">HSOK</strain>
    </source>
</reference>
<feature type="compositionally biased region" description="Pro residues" evidence="2">
    <location>
        <begin position="34"/>
        <end position="52"/>
    </location>
</feature>
<proteinExistence type="predicted"/>
<reference evidence="4" key="4">
    <citation type="submission" date="2025-09" db="UniProtKB">
        <authorList>
            <consortium name="Ensembl"/>
        </authorList>
    </citation>
    <scope>IDENTIFICATION</scope>
    <source>
        <strain evidence="4">HSOK</strain>
    </source>
</reference>
<organism evidence="4 5">
    <name type="scientific">Oryzias latipes</name>
    <name type="common">Japanese rice fish</name>
    <name type="synonym">Japanese killifish</name>
    <dbReference type="NCBI Taxonomy" id="8090"/>
    <lineage>
        <taxon>Eukaryota</taxon>
        <taxon>Metazoa</taxon>
        <taxon>Chordata</taxon>
        <taxon>Craniata</taxon>
        <taxon>Vertebrata</taxon>
        <taxon>Euteleostomi</taxon>
        <taxon>Actinopterygii</taxon>
        <taxon>Neopterygii</taxon>
        <taxon>Teleostei</taxon>
        <taxon>Neoteleostei</taxon>
        <taxon>Acanthomorphata</taxon>
        <taxon>Ovalentaria</taxon>
        <taxon>Atherinomorphae</taxon>
        <taxon>Beloniformes</taxon>
        <taxon>Adrianichthyidae</taxon>
        <taxon>Oryziinae</taxon>
        <taxon>Oryzias</taxon>
    </lineage>
</organism>
<dbReference type="PROSITE" id="PS50041">
    <property type="entry name" value="C_TYPE_LECTIN_2"/>
    <property type="match status" value="1"/>
</dbReference>
<name>A0A3P9IGU2_ORYLA</name>
<dbReference type="InterPro" id="IPR016186">
    <property type="entry name" value="C-type_lectin-like/link_sf"/>
</dbReference>
<keyword evidence="1" id="KW-1015">Disulfide bond</keyword>
<accession>A0A3P9IGU2</accession>
<dbReference type="InterPro" id="IPR001304">
    <property type="entry name" value="C-type_lectin-like"/>
</dbReference>
<dbReference type="Pfam" id="PF00059">
    <property type="entry name" value="Lectin_C"/>
    <property type="match status" value="1"/>
</dbReference>
<sequence>MTSSQRQIIVHPVKVHHSRPSAPPPLRPSALRPSAPPPLRPSAPPPLRPSAPLPAVSHPLSSQVIINHFTSTSLCPHLDSIIPPPSPNKLFCCNLASVRNMEENQKIMELTPAATKLWIGLFRETWKWTDGSNSSFRNWKAGEPNNYQNQNENCAVADFESSGQWDDRNCDEKRAFVCYTKVTLRRY</sequence>
<evidence type="ECO:0000313" key="5">
    <source>
        <dbReference type="Proteomes" id="UP000265200"/>
    </source>
</evidence>